<dbReference type="Pfam" id="PF01638">
    <property type="entry name" value="HxlR"/>
    <property type="match status" value="1"/>
</dbReference>
<feature type="domain" description="HTH hxlR-type" evidence="4">
    <location>
        <begin position="6"/>
        <end position="104"/>
    </location>
</feature>
<organism evidence="5 6">
    <name type="scientific">Nocardia nova SH22a</name>
    <dbReference type="NCBI Taxonomy" id="1415166"/>
    <lineage>
        <taxon>Bacteria</taxon>
        <taxon>Bacillati</taxon>
        <taxon>Actinomycetota</taxon>
        <taxon>Actinomycetes</taxon>
        <taxon>Mycobacteriales</taxon>
        <taxon>Nocardiaceae</taxon>
        <taxon>Nocardia</taxon>
    </lineage>
</organism>
<keyword evidence="3" id="KW-0804">Transcription</keyword>
<evidence type="ECO:0000313" key="5">
    <source>
        <dbReference type="EMBL" id="AHH16292.1"/>
    </source>
</evidence>
<evidence type="ECO:0000259" key="4">
    <source>
        <dbReference type="PROSITE" id="PS51118"/>
    </source>
</evidence>
<dbReference type="GO" id="GO:0003677">
    <property type="term" value="F:DNA binding"/>
    <property type="evidence" value="ECO:0007669"/>
    <property type="project" value="UniProtKB-KW"/>
</dbReference>
<dbReference type="Proteomes" id="UP000019150">
    <property type="component" value="Chromosome"/>
</dbReference>
<evidence type="ECO:0000256" key="2">
    <source>
        <dbReference type="ARBA" id="ARBA00023125"/>
    </source>
</evidence>
<dbReference type="InterPro" id="IPR036390">
    <property type="entry name" value="WH_DNA-bd_sf"/>
</dbReference>
<gene>
    <name evidence="5" type="ORF">NONO_c14900</name>
</gene>
<evidence type="ECO:0000256" key="3">
    <source>
        <dbReference type="ARBA" id="ARBA00023163"/>
    </source>
</evidence>
<dbReference type="STRING" id="1415166.NONO_c14900"/>
<proteinExistence type="predicted"/>
<dbReference type="EMBL" id="CP006850">
    <property type="protein sequence ID" value="AHH16292.1"/>
    <property type="molecule type" value="Genomic_DNA"/>
</dbReference>
<dbReference type="PATRIC" id="fig|1415166.3.peg.1514"/>
<keyword evidence="1" id="KW-0805">Transcription regulation</keyword>
<dbReference type="PROSITE" id="PS51118">
    <property type="entry name" value="HTH_HXLR"/>
    <property type="match status" value="1"/>
</dbReference>
<reference evidence="5 6" key="1">
    <citation type="journal article" date="2014" name="Appl. Environ. Microbiol.">
        <title>Insights into the Microbial Degradation of Rubber and Gutta-Percha by Analysis of the Complete Genome of Nocardia nova SH22a.</title>
        <authorList>
            <person name="Luo Q."/>
            <person name="Hiessl S."/>
            <person name="Poehlein A."/>
            <person name="Daniel R."/>
            <person name="Steinbuchel A."/>
        </authorList>
    </citation>
    <scope>NUCLEOTIDE SEQUENCE [LARGE SCALE GENOMIC DNA]</scope>
    <source>
        <strain evidence="5">SH22a</strain>
    </source>
</reference>
<protein>
    <submittedName>
        <fullName evidence="5">Putative transcriptional regulator, HxlR family</fullName>
    </submittedName>
</protein>
<evidence type="ECO:0000256" key="1">
    <source>
        <dbReference type="ARBA" id="ARBA00023015"/>
    </source>
</evidence>
<dbReference type="InterPro" id="IPR036388">
    <property type="entry name" value="WH-like_DNA-bd_sf"/>
</dbReference>
<dbReference type="eggNOG" id="COG1733">
    <property type="taxonomic scope" value="Bacteria"/>
</dbReference>
<keyword evidence="2" id="KW-0238">DNA-binding</keyword>
<dbReference type="Gene3D" id="1.10.10.10">
    <property type="entry name" value="Winged helix-like DNA-binding domain superfamily/Winged helix DNA-binding domain"/>
    <property type="match status" value="1"/>
</dbReference>
<accession>W5TAQ9</accession>
<keyword evidence="6" id="KW-1185">Reference proteome</keyword>
<dbReference type="SUPFAM" id="SSF46785">
    <property type="entry name" value="Winged helix' DNA-binding domain"/>
    <property type="match status" value="1"/>
</dbReference>
<dbReference type="InterPro" id="IPR002577">
    <property type="entry name" value="HTH_HxlR"/>
</dbReference>
<dbReference type="PANTHER" id="PTHR33204:SF37">
    <property type="entry name" value="HTH-TYPE TRANSCRIPTIONAL REGULATOR YODB"/>
    <property type="match status" value="1"/>
</dbReference>
<sequence>MRNDTCPGLAVFEHATSRWGVLVLTTLNTRPLRYFELRETLGGVSDKMLSQCLRELVRDGLIQRTVVAARPPRVSYTLTLAGADLIEPLRDLVERVNAHNGAAADLHAPPMRPVPH</sequence>
<dbReference type="AlphaFoldDB" id="W5TAQ9"/>
<dbReference type="KEGG" id="nno:NONO_c14900"/>
<dbReference type="PANTHER" id="PTHR33204">
    <property type="entry name" value="TRANSCRIPTIONAL REGULATOR, MARR FAMILY"/>
    <property type="match status" value="1"/>
</dbReference>
<dbReference type="HOGENOM" id="CLU_111585_2_0_11"/>
<dbReference type="RefSeq" id="WP_051494629.1">
    <property type="nucleotide sequence ID" value="NZ_CP006850.1"/>
</dbReference>
<name>W5TAQ9_9NOCA</name>
<evidence type="ECO:0000313" key="6">
    <source>
        <dbReference type="Proteomes" id="UP000019150"/>
    </source>
</evidence>